<organism evidence="1 2">
    <name type="scientific">Polyplax serrata</name>
    <name type="common">Common mouse louse</name>
    <dbReference type="NCBI Taxonomy" id="468196"/>
    <lineage>
        <taxon>Eukaryota</taxon>
        <taxon>Metazoa</taxon>
        <taxon>Ecdysozoa</taxon>
        <taxon>Arthropoda</taxon>
        <taxon>Hexapoda</taxon>
        <taxon>Insecta</taxon>
        <taxon>Pterygota</taxon>
        <taxon>Neoptera</taxon>
        <taxon>Paraneoptera</taxon>
        <taxon>Psocodea</taxon>
        <taxon>Troctomorpha</taxon>
        <taxon>Phthiraptera</taxon>
        <taxon>Anoplura</taxon>
        <taxon>Polyplacidae</taxon>
        <taxon>Polyplax</taxon>
    </lineage>
</organism>
<evidence type="ECO:0000313" key="2">
    <source>
        <dbReference type="Proteomes" id="UP001372834"/>
    </source>
</evidence>
<accession>A0AAN8PHW5</accession>
<comment type="caution">
    <text evidence="1">The sequence shown here is derived from an EMBL/GenBank/DDBJ whole genome shotgun (WGS) entry which is preliminary data.</text>
</comment>
<dbReference type="EMBL" id="JAWJWE010000038">
    <property type="protein sequence ID" value="KAK6623348.1"/>
    <property type="molecule type" value="Genomic_DNA"/>
</dbReference>
<proteinExistence type="predicted"/>
<protein>
    <submittedName>
        <fullName evidence="1">Uncharacterized protein</fullName>
    </submittedName>
</protein>
<name>A0AAN8PHW5_POLSC</name>
<feature type="non-terminal residue" evidence="1">
    <location>
        <position position="91"/>
    </location>
</feature>
<reference evidence="1 2" key="1">
    <citation type="submission" date="2023-10" db="EMBL/GenBank/DDBJ databases">
        <title>Genomes of two closely related lineages of the louse Polyplax serrata with different host specificities.</title>
        <authorList>
            <person name="Martinu J."/>
            <person name="Tarabai H."/>
            <person name="Stefka J."/>
            <person name="Hypsa V."/>
        </authorList>
    </citation>
    <scope>NUCLEOTIDE SEQUENCE [LARGE SCALE GENOMIC DNA]</scope>
    <source>
        <strain evidence="1">HR10_N</strain>
    </source>
</reference>
<sequence>MKIILLIRFYRNIRCRTEIKANGSEEKRRTVFVSVKNITNGLWPEPKAPQDFCGKSTLCRANEGGTRFKRFLHGTIRDHTKAGGRNEGSGQ</sequence>
<dbReference type="Proteomes" id="UP001372834">
    <property type="component" value="Unassembled WGS sequence"/>
</dbReference>
<gene>
    <name evidence="1" type="ORF">RUM43_009200</name>
</gene>
<evidence type="ECO:0000313" key="1">
    <source>
        <dbReference type="EMBL" id="KAK6623348.1"/>
    </source>
</evidence>
<dbReference type="AlphaFoldDB" id="A0AAN8PHW5"/>